<comment type="catalytic activity">
    <reaction evidence="1">
        <text>ATP + protein L-histidine = ADP + protein N-phospho-L-histidine.</text>
        <dbReference type="EC" id="2.7.13.3"/>
    </reaction>
</comment>
<protein>
    <recommendedName>
        <fullName evidence="3">histidine kinase</fullName>
        <ecNumber evidence="3">2.7.13.3</ecNumber>
    </recommendedName>
</protein>
<sequence>MAEQRRAYGAGQMSGLRARRLEKLGMVWSVADERFQENLEAAKAYYEDHWTLCAPRSATALDRPVGQWLSNLRRAGALDGHPEWKAALEAVDPYWNPDWPVDWQRHYAALRELVRDEGQADVLPGVTVHGMGVGRFVAKNRQHAVWQGLMDGQRELLEAIGIEKGNLTALPELAREYAEDNTGARIVIVDRTGRLLTDSAGTTATGTTLAGEPDIAAALRNQTTVATRTGTDGGDVLAATMPGSSGTTIRGGLRVTYPMTMVTDREHRIWAALALAGACVLAAVALVAFTLARWITRPLRTLERATTQLAAGRLDNPPDAGSGPPELRRLAAAFTHTATRLQHLLQAQHSFASEASHQLKTPLTSLRLRLENFEPYLDPRAHPSLEETIAEVERLSRMVHGLLALARLENTATTPNPSTRTPSSPSGRPCGSHSPPSNTSPSRSSAQRSAGCGRFPARWNRSSTTSSPTRCGSLRPARPSPWPALPAPISTSSTRARHVGGRPGTGLRPLLARLRLPSRRHRPGPAHRPPPRARLRGRDHTACSHRRRSGRPRPATPRQPGTPLSGNCHNRRGRPRTMSTNRECCAGGMSFPLEASSR</sequence>
<evidence type="ECO:0000256" key="3">
    <source>
        <dbReference type="ARBA" id="ARBA00012438"/>
    </source>
</evidence>
<feature type="region of interest" description="Disordered" evidence="13">
    <location>
        <begin position="408"/>
        <end position="598"/>
    </location>
</feature>
<dbReference type="CDD" id="cd00082">
    <property type="entry name" value="HisKA"/>
    <property type="match status" value="1"/>
</dbReference>
<dbReference type="SMART" id="SM00388">
    <property type="entry name" value="HisKA"/>
    <property type="match status" value="1"/>
</dbReference>
<dbReference type="InterPro" id="IPR029151">
    <property type="entry name" value="Sensor-like_sf"/>
</dbReference>
<dbReference type="InterPro" id="IPR003661">
    <property type="entry name" value="HisK_dim/P_dom"/>
</dbReference>
<dbReference type="SMART" id="SM00304">
    <property type="entry name" value="HAMP"/>
    <property type="match status" value="1"/>
</dbReference>
<keyword evidence="4" id="KW-1003">Cell membrane</keyword>
<dbReference type="SUPFAM" id="SSF47384">
    <property type="entry name" value="Homodimeric domain of signal transducing histidine kinase"/>
    <property type="match status" value="1"/>
</dbReference>
<dbReference type="AlphaFoldDB" id="A0A499V3J0"/>
<feature type="transmembrane region" description="Helical" evidence="14">
    <location>
        <begin position="269"/>
        <end position="292"/>
    </location>
</feature>
<dbReference type="InterPro" id="IPR050980">
    <property type="entry name" value="2C_sensor_his_kinase"/>
</dbReference>
<evidence type="ECO:0000256" key="7">
    <source>
        <dbReference type="ARBA" id="ARBA00022692"/>
    </source>
</evidence>
<keyword evidence="12" id="KW-0902">Two-component regulatory system</keyword>
<keyword evidence="14" id="KW-0472">Membrane</keyword>
<dbReference type="SUPFAM" id="SSF103190">
    <property type="entry name" value="Sensory domain-like"/>
    <property type="match status" value="1"/>
</dbReference>
<evidence type="ECO:0000259" key="15">
    <source>
        <dbReference type="PROSITE" id="PS50885"/>
    </source>
</evidence>
<evidence type="ECO:0000256" key="13">
    <source>
        <dbReference type="SAM" id="MobiDB-lite"/>
    </source>
</evidence>
<feature type="compositionally biased region" description="Polar residues" evidence="13">
    <location>
        <begin position="460"/>
        <end position="470"/>
    </location>
</feature>
<keyword evidence="6" id="KW-0808">Transferase</keyword>
<keyword evidence="5" id="KW-0597">Phosphoprotein</keyword>
<dbReference type="EC" id="2.7.13.3" evidence="3"/>
<dbReference type="Pfam" id="PF03457">
    <property type="entry name" value="HA"/>
    <property type="match status" value="2"/>
</dbReference>
<reference evidence="16" key="1">
    <citation type="submission" date="2019-04" db="EMBL/GenBank/DDBJ databases">
        <title>Draft genome sequences of Streptomyces avermitilis MC3.</title>
        <authorList>
            <person name="Komaki H."/>
            <person name="Tamura T."/>
            <person name="Hosoyama A."/>
        </authorList>
    </citation>
    <scope>NUCLEOTIDE SEQUENCE</scope>
    <source>
        <strain evidence="16">MC3</strain>
    </source>
</reference>
<dbReference type="SUPFAM" id="SSF158472">
    <property type="entry name" value="HAMP domain-like"/>
    <property type="match status" value="1"/>
</dbReference>
<accession>A0A499V3J0</accession>
<name>A0A499V3J0_STRAX</name>
<dbReference type="Gene3D" id="1.10.287.130">
    <property type="match status" value="1"/>
</dbReference>
<dbReference type="GO" id="GO:0005886">
    <property type="term" value="C:plasma membrane"/>
    <property type="evidence" value="ECO:0007669"/>
    <property type="project" value="UniProtKB-SubCell"/>
</dbReference>
<keyword evidence="8" id="KW-0547">Nucleotide-binding</keyword>
<dbReference type="PROSITE" id="PS50885">
    <property type="entry name" value="HAMP"/>
    <property type="match status" value="1"/>
</dbReference>
<gene>
    <name evidence="16" type="ORF">SAVMC3_00290</name>
</gene>
<evidence type="ECO:0000256" key="2">
    <source>
        <dbReference type="ARBA" id="ARBA00004651"/>
    </source>
</evidence>
<dbReference type="CDD" id="cd06225">
    <property type="entry name" value="HAMP"/>
    <property type="match status" value="1"/>
</dbReference>
<organism evidence="16">
    <name type="scientific">Streptomyces avermitilis</name>
    <dbReference type="NCBI Taxonomy" id="33903"/>
    <lineage>
        <taxon>Bacteria</taxon>
        <taxon>Bacillati</taxon>
        <taxon>Actinomycetota</taxon>
        <taxon>Actinomycetes</taxon>
        <taxon>Kitasatosporales</taxon>
        <taxon>Streptomycetaceae</taxon>
        <taxon>Streptomyces</taxon>
    </lineage>
</organism>
<evidence type="ECO:0000256" key="10">
    <source>
        <dbReference type="ARBA" id="ARBA00022840"/>
    </source>
</evidence>
<evidence type="ECO:0000256" key="6">
    <source>
        <dbReference type="ARBA" id="ARBA00022679"/>
    </source>
</evidence>
<dbReference type="Pfam" id="PF00512">
    <property type="entry name" value="HisKA"/>
    <property type="match status" value="1"/>
</dbReference>
<evidence type="ECO:0000256" key="9">
    <source>
        <dbReference type="ARBA" id="ARBA00022777"/>
    </source>
</evidence>
<evidence type="ECO:0000256" key="5">
    <source>
        <dbReference type="ARBA" id="ARBA00022553"/>
    </source>
</evidence>
<evidence type="ECO:0000256" key="14">
    <source>
        <dbReference type="SAM" id="Phobius"/>
    </source>
</evidence>
<proteinExistence type="predicted"/>
<feature type="domain" description="HAMP" evidence="15">
    <location>
        <begin position="293"/>
        <end position="346"/>
    </location>
</feature>
<feature type="compositionally biased region" description="Low complexity" evidence="13">
    <location>
        <begin position="410"/>
        <end position="445"/>
    </location>
</feature>
<dbReference type="InterPro" id="IPR005114">
    <property type="entry name" value="Helicase_assoc"/>
</dbReference>
<evidence type="ECO:0000256" key="11">
    <source>
        <dbReference type="ARBA" id="ARBA00022989"/>
    </source>
</evidence>
<evidence type="ECO:0000256" key="4">
    <source>
        <dbReference type="ARBA" id="ARBA00022475"/>
    </source>
</evidence>
<dbReference type="InterPro" id="IPR036097">
    <property type="entry name" value="HisK_dim/P_sf"/>
</dbReference>
<keyword evidence="10" id="KW-0067">ATP-binding</keyword>
<keyword evidence="7 14" id="KW-0812">Transmembrane</keyword>
<evidence type="ECO:0000313" key="16">
    <source>
        <dbReference type="EMBL" id="BBJ47400.1"/>
    </source>
</evidence>
<comment type="subcellular location">
    <subcellularLocation>
        <location evidence="2">Cell membrane</location>
        <topology evidence="2">Multi-pass membrane protein</topology>
    </subcellularLocation>
</comment>
<feature type="compositionally biased region" description="Low complexity" evidence="13">
    <location>
        <begin position="505"/>
        <end position="515"/>
    </location>
</feature>
<dbReference type="InterPro" id="IPR003660">
    <property type="entry name" value="HAMP_dom"/>
</dbReference>
<dbReference type="EMBL" id="AP019621">
    <property type="protein sequence ID" value="BBJ47400.1"/>
    <property type="molecule type" value="Genomic_DNA"/>
</dbReference>
<dbReference type="PANTHER" id="PTHR44936:SF9">
    <property type="entry name" value="SENSOR PROTEIN CREC"/>
    <property type="match status" value="1"/>
</dbReference>
<dbReference type="Pfam" id="PF00672">
    <property type="entry name" value="HAMP"/>
    <property type="match status" value="1"/>
</dbReference>
<keyword evidence="11 14" id="KW-1133">Transmembrane helix</keyword>
<evidence type="ECO:0000256" key="1">
    <source>
        <dbReference type="ARBA" id="ARBA00000085"/>
    </source>
</evidence>
<keyword evidence="9" id="KW-0418">Kinase</keyword>
<dbReference type="GO" id="GO:0005524">
    <property type="term" value="F:ATP binding"/>
    <property type="evidence" value="ECO:0007669"/>
    <property type="project" value="UniProtKB-KW"/>
</dbReference>
<feature type="compositionally biased region" description="Basic residues" evidence="13">
    <location>
        <begin position="516"/>
        <end position="535"/>
    </location>
</feature>
<evidence type="ECO:0000256" key="8">
    <source>
        <dbReference type="ARBA" id="ARBA00022741"/>
    </source>
</evidence>
<dbReference type="Gene3D" id="6.10.340.10">
    <property type="match status" value="1"/>
</dbReference>
<dbReference type="PANTHER" id="PTHR44936">
    <property type="entry name" value="SENSOR PROTEIN CREC"/>
    <property type="match status" value="1"/>
</dbReference>
<evidence type="ECO:0000256" key="12">
    <source>
        <dbReference type="ARBA" id="ARBA00023012"/>
    </source>
</evidence>
<dbReference type="GO" id="GO:0000155">
    <property type="term" value="F:phosphorelay sensor kinase activity"/>
    <property type="evidence" value="ECO:0007669"/>
    <property type="project" value="InterPro"/>
</dbReference>